<dbReference type="InterPro" id="IPR011992">
    <property type="entry name" value="EF-hand-dom_pair"/>
</dbReference>
<dbReference type="OrthoDB" id="418595at2759"/>
<organism evidence="2 3">
    <name type="scientific">Fasciolopsis buskii</name>
    <dbReference type="NCBI Taxonomy" id="27845"/>
    <lineage>
        <taxon>Eukaryota</taxon>
        <taxon>Metazoa</taxon>
        <taxon>Spiralia</taxon>
        <taxon>Lophotrochozoa</taxon>
        <taxon>Platyhelminthes</taxon>
        <taxon>Trematoda</taxon>
        <taxon>Digenea</taxon>
        <taxon>Plagiorchiida</taxon>
        <taxon>Echinostomata</taxon>
        <taxon>Echinostomatoidea</taxon>
        <taxon>Fasciolidae</taxon>
        <taxon>Fasciolopsis</taxon>
    </lineage>
</organism>
<evidence type="ECO:0000256" key="1">
    <source>
        <dbReference type="SAM" id="MobiDB-lite"/>
    </source>
</evidence>
<keyword evidence="3" id="KW-1185">Reference proteome</keyword>
<feature type="region of interest" description="Disordered" evidence="1">
    <location>
        <begin position="1"/>
        <end position="27"/>
    </location>
</feature>
<dbReference type="EMBL" id="LUCM01004918">
    <property type="protein sequence ID" value="KAA0193601.1"/>
    <property type="molecule type" value="Genomic_DNA"/>
</dbReference>
<proteinExistence type="predicted"/>
<reference evidence="2" key="1">
    <citation type="submission" date="2019-05" db="EMBL/GenBank/DDBJ databases">
        <title>Annotation for the trematode Fasciolopsis buski.</title>
        <authorList>
            <person name="Choi Y.-J."/>
        </authorList>
    </citation>
    <scope>NUCLEOTIDE SEQUENCE</scope>
    <source>
        <strain evidence="2">HT</strain>
        <tissue evidence="2">Whole worm</tissue>
    </source>
</reference>
<comment type="caution">
    <text evidence="2">The sequence shown here is derived from an EMBL/GenBank/DDBJ whole genome shotgun (WGS) entry which is preliminary data.</text>
</comment>
<dbReference type="Proteomes" id="UP000728185">
    <property type="component" value="Unassembled WGS sequence"/>
</dbReference>
<dbReference type="AlphaFoldDB" id="A0A8E0VH83"/>
<evidence type="ECO:0000313" key="2">
    <source>
        <dbReference type="EMBL" id="KAA0193601.1"/>
    </source>
</evidence>
<name>A0A8E0VH83_9TREM</name>
<evidence type="ECO:0000313" key="3">
    <source>
        <dbReference type="Proteomes" id="UP000728185"/>
    </source>
</evidence>
<accession>A0A8E0VH83</accession>
<dbReference type="SUPFAM" id="SSF47473">
    <property type="entry name" value="EF-hand"/>
    <property type="match status" value="1"/>
</dbReference>
<sequence>MPKKMKKTKSKSGTKKKIGKKGGKKRVKRTKLELSIDKYMKVPGKYKELMVAADKWMDEYRDELIDLLKLHSNYTQECVTYDDFKAALICLGFPFNKLEIHLITILLDKNMEGFVYFTELSNSLNSLRLEKEAESNILPSPLTSKDRGWILGYFYCLTCLTRENHPFHFKQVFPLNTYTDGVVEIIRRHTKLCTPTIQVYLDQSATESSALRGQQMLTDQGLTGGPEWSPTEVRFYYRPGGFAPSDWSPTPLHDFLRVAYDPLLWSQIVIDEMRYEERTRRQLEALSLYDPGSSSAIVTTHHVTRKNPFT</sequence>
<protein>
    <submittedName>
        <fullName evidence="2">Uncharacterized protein</fullName>
    </submittedName>
</protein>
<gene>
    <name evidence="2" type="ORF">FBUS_05454</name>
</gene>